<evidence type="ECO:0000256" key="1">
    <source>
        <dbReference type="ARBA" id="ARBA00010876"/>
    </source>
</evidence>
<sequence>MAVRNPNFDKRRDTLESEAGYDSPLQVLFLDGEALVVDKPAGMPVTPTKSGEVGVEWLAHDMRFGFKRPPLAVHRLDRDTSGCLLMARNSGALKRFGSAFAEREVHKVYLGIVAGAPEDEAGEIAMPLDKTSTEALGWWMHPDRNGKAAITRWRVIAQHDGHSLIAFVPITGRTHQIRAHAYFALGLPLLHDPVYRAGRSAKPADSKGDTRTMLHSWHLEFARSGKNDVYATAPLPRDFVNLGFEDDCVAPSLLAELLAEPKDHG</sequence>
<dbReference type="PANTHER" id="PTHR21600">
    <property type="entry name" value="MITOCHONDRIAL RNA PSEUDOURIDINE SYNTHASE"/>
    <property type="match status" value="1"/>
</dbReference>
<accession>A0AA97F8N9</accession>
<dbReference type="GO" id="GO:0009982">
    <property type="term" value="F:pseudouridine synthase activity"/>
    <property type="evidence" value="ECO:0007669"/>
    <property type="project" value="InterPro"/>
</dbReference>
<dbReference type="Gene3D" id="3.30.2350.10">
    <property type="entry name" value="Pseudouridine synthase"/>
    <property type="match status" value="1"/>
</dbReference>
<dbReference type="GO" id="GO:0140098">
    <property type="term" value="F:catalytic activity, acting on RNA"/>
    <property type="evidence" value="ECO:0007669"/>
    <property type="project" value="UniProtKB-ARBA"/>
</dbReference>
<evidence type="ECO:0000313" key="5">
    <source>
        <dbReference type="Proteomes" id="UP001302429"/>
    </source>
</evidence>
<evidence type="ECO:0000313" key="4">
    <source>
        <dbReference type="EMBL" id="WOE75087.1"/>
    </source>
</evidence>
<gene>
    <name evidence="4" type="ORF">RB602_14850</name>
</gene>
<dbReference type="CDD" id="cd02869">
    <property type="entry name" value="PseudoU_synth_RluA_like"/>
    <property type="match status" value="1"/>
</dbReference>
<dbReference type="InterPro" id="IPR050188">
    <property type="entry name" value="RluA_PseudoU_synthase"/>
</dbReference>
<dbReference type="EMBL" id="CP136594">
    <property type="protein sequence ID" value="WOE75087.1"/>
    <property type="molecule type" value="Genomic_DNA"/>
</dbReference>
<comment type="similarity">
    <text evidence="1">Belongs to the pseudouridine synthase RluA family.</text>
</comment>
<name>A0AA97F8N9_9SPHN</name>
<feature type="domain" description="Pseudouridine synthase RsuA/RluA-like" evidence="3">
    <location>
        <begin position="35"/>
        <end position="181"/>
    </location>
</feature>
<dbReference type="PROSITE" id="PS01129">
    <property type="entry name" value="PSI_RLU"/>
    <property type="match status" value="1"/>
</dbReference>
<dbReference type="InterPro" id="IPR006224">
    <property type="entry name" value="PsdUridine_synth_RluA-like_CS"/>
</dbReference>
<dbReference type="GO" id="GO:0003723">
    <property type="term" value="F:RNA binding"/>
    <property type="evidence" value="ECO:0007669"/>
    <property type="project" value="InterPro"/>
</dbReference>
<evidence type="ECO:0000259" key="3">
    <source>
        <dbReference type="Pfam" id="PF00849"/>
    </source>
</evidence>
<organism evidence="4 5">
    <name type="scientific">Alterisphingorhabdus coralli</name>
    <dbReference type="NCBI Taxonomy" id="3071408"/>
    <lineage>
        <taxon>Bacteria</taxon>
        <taxon>Pseudomonadati</taxon>
        <taxon>Pseudomonadota</taxon>
        <taxon>Alphaproteobacteria</taxon>
        <taxon>Sphingomonadales</taxon>
        <taxon>Sphingomonadaceae</taxon>
        <taxon>Alterisphingorhabdus (ex Yan et al. 2024)</taxon>
    </lineage>
</organism>
<protein>
    <submittedName>
        <fullName evidence="4">RNA pseudouridine synthase</fullName>
    </submittedName>
</protein>
<dbReference type="Proteomes" id="UP001302429">
    <property type="component" value="Chromosome"/>
</dbReference>
<dbReference type="GO" id="GO:0000455">
    <property type="term" value="P:enzyme-directed rRNA pseudouridine synthesis"/>
    <property type="evidence" value="ECO:0007669"/>
    <property type="project" value="TreeGrafter"/>
</dbReference>
<dbReference type="SUPFAM" id="SSF55120">
    <property type="entry name" value="Pseudouridine synthase"/>
    <property type="match status" value="1"/>
</dbReference>
<keyword evidence="2" id="KW-0413">Isomerase</keyword>
<dbReference type="AlphaFoldDB" id="A0AA97F8N9"/>
<proteinExistence type="inferred from homology"/>
<evidence type="ECO:0000256" key="2">
    <source>
        <dbReference type="ARBA" id="ARBA00023235"/>
    </source>
</evidence>
<reference evidence="4 5" key="1">
    <citation type="submission" date="2023-10" db="EMBL/GenBank/DDBJ databases">
        <title>Complete genome sequence of a Sphingomonadaceae bacterium.</title>
        <authorList>
            <person name="Yan C."/>
        </authorList>
    </citation>
    <scope>NUCLEOTIDE SEQUENCE [LARGE SCALE GENOMIC DNA]</scope>
    <source>
        <strain evidence="4 5">SCSIO 66989</strain>
    </source>
</reference>
<dbReference type="PANTHER" id="PTHR21600:SF44">
    <property type="entry name" value="RIBOSOMAL LARGE SUBUNIT PSEUDOURIDINE SYNTHASE D"/>
    <property type="match status" value="1"/>
</dbReference>
<dbReference type="RefSeq" id="WP_317081676.1">
    <property type="nucleotide sequence ID" value="NZ_CP136594.1"/>
</dbReference>
<dbReference type="InterPro" id="IPR006145">
    <property type="entry name" value="PsdUridine_synth_RsuA/RluA"/>
</dbReference>
<dbReference type="KEGG" id="acoa:RB602_14850"/>
<dbReference type="Pfam" id="PF00849">
    <property type="entry name" value="PseudoU_synth_2"/>
    <property type="match status" value="1"/>
</dbReference>
<keyword evidence="5" id="KW-1185">Reference proteome</keyword>
<dbReference type="InterPro" id="IPR020103">
    <property type="entry name" value="PsdUridine_synth_cat_dom_sf"/>
</dbReference>